<gene>
    <name evidence="2" type="ORF">METZ01_LOCUS210508</name>
</gene>
<feature type="region of interest" description="Disordered" evidence="1">
    <location>
        <begin position="1"/>
        <end position="33"/>
    </location>
</feature>
<dbReference type="EMBL" id="UINC01047857">
    <property type="protein sequence ID" value="SVB57654.1"/>
    <property type="molecule type" value="Genomic_DNA"/>
</dbReference>
<accession>A0A382F5N9</accession>
<feature type="compositionally biased region" description="Polar residues" evidence="1">
    <location>
        <begin position="7"/>
        <end position="23"/>
    </location>
</feature>
<evidence type="ECO:0000256" key="1">
    <source>
        <dbReference type="SAM" id="MobiDB-lite"/>
    </source>
</evidence>
<protein>
    <submittedName>
        <fullName evidence="2">Uncharacterized protein</fullName>
    </submittedName>
</protein>
<feature type="non-terminal residue" evidence="2">
    <location>
        <position position="1"/>
    </location>
</feature>
<reference evidence="2" key="1">
    <citation type="submission" date="2018-05" db="EMBL/GenBank/DDBJ databases">
        <authorList>
            <person name="Lanie J.A."/>
            <person name="Ng W.-L."/>
            <person name="Kazmierczak K.M."/>
            <person name="Andrzejewski T.M."/>
            <person name="Davidsen T.M."/>
            <person name="Wayne K.J."/>
            <person name="Tettelin H."/>
            <person name="Glass J.I."/>
            <person name="Rusch D."/>
            <person name="Podicherti R."/>
            <person name="Tsui H.-C.T."/>
            <person name="Winkler M.E."/>
        </authorList>
    </citation>
    <scope>NUCLEOTIDE SEQUENCE</scope>
</reference>
<sequence>PMGRVGVQSSTKKPLRHTQQSQRKPGATDGGWA</sequence>
<feature type="non-terminal residue" evidence="2">
    <location>
        <position position="33"/>
    </location>
</feature>
<evidence type="ECO:0000313" key="2">
    <source>
        <dbReference type="EMBL" id="SVB57654.1"/>
    </source>
</evidence>
<name>A0A382F5N9_9ZZZZ</name>
<organism evidence="2">
    <name type="scientific">marine metagenome</name>
    <dbReference type="NCBI Taxonomy" id="408172"/>
    <lineage>
        <taxon>unclassified sequences</taxon>
        <taxon>metagenomes</taxon>
        <taxon>ecological metagenomes</taxon>
    </lineage>
</organism>
<dbReference type="AlphaFoldDB" id="A0A382F5N9"/>
<proteinExistence type="predicted"/>